<dbReference type="GeneID" id="85312642"/>
<dbReference type="AlphaFoldDB" id="A0AAJ0C987"/>
<gene>
    <name evidence="2" type="ORF">QBC33DRAFT_553955</name>
</gene>
<organism evidence="2 3">
    <name type="scientific">Phialemonium atrogriseum</name>
    <dbReference type="NCBI Taxonomy" id="1093897"/>
    <lineage>
        <taxon>Eukaryota</taxon>
        <taxon>Fungi</taxon>
        <taxon>Dikarya</taxon>
        <taxon>Ascomycota</taxon>
        <taxon>Pezizomycotina</taxon>
        <taxon>Sordariomycetes</taxon>
        <taxon>Sordariomycetidae</taxon>
        <taxon>Cephalothecales</taxon>
        <taxon>Cephalothecaceae</taxon>
        <taxon>Phialemonium</taxon>
    </lineage>
</organism>
<feature type="compositionally biased region" description="Low complexity" evidence="1">
    <location>
        <begin position="151"/>
        <end position="164"/>
    </location>
</feature>
<evidence type="ECO:0008006" key="4">
    <source>
        <dbReference type="Google" id="ProtNLM"/>
    </source>
</evidence>
<proteinExistence type="predicted"/>
<comment type="caution">
    <text evidence="2">The sequence shown here is derived from an EMBL/GenBank/DDBJ whole genome shotgun (WGS) entry which is preliminary data.</text>
</comment>
<feature type="region of interest" description="Disordered" evidence="1">
    <location>
        <begin position="1"/>
        <end position="29"/>
    </location>
</feature>
<evidence type="ECO:0000313" key="2">
    <source>
        <dbReference type="EMBL" id="KAK1772505.1"/>
    </source>
</evidence>
<protein>
    <recommendedName>
        <fullName evidence="4">Myb-like domain-containing protein</fullName>
    </recommendedName>
</protein>
<dbReference type="RefSeq" id="XP_060288718.1">
    <property type="nucleotide sequence ID" value="XM_060429455.1"/>
</dbReference>
<feature type="compositionally biased region" description="Low complexity" evidence="1">
    <location>
        <begin position="7"/>
        <end position="17"/>
    </location>
</feature>
<reference evidence="2" key="1">
    <citation type="submission" date="2023-06" db="EMBL/GenBank/DDBJ databases">
        <title>Genome-scale phylogeny and comparative genomics of the fungal order Sordariales.</title>
        <authorList>
            <consortium name="Lawrence Berkeley National Laboratory"/>
            <person name="Hensen N."/>
            <person name="Bonometti L."/>
            <person name="Westerberg I."/>
            <person name="Brannstrom I.O."/>
            <person name="Guillou S."/>
            <person name="Cros-Aarteil S."/>
            <person name="Calhoun S."/>
            <person name="Haridas S."/>
            <person name="Kuo A."/>
            <person name="Mondo S."/>
            <person name="Pangilinan J."/>
            <person name="Riley R."/>
            <person name="Labutti K."/>
            <person name="Andreopoulos B."/>
            <person name="Lipzen A."/>
            <person name="Chen C."/>
            <person name="Yanf M."/>
            <person name="Daum C."/>
            <person name="Ng V."/>
            <person name="Clum A."/>
            <person name="Steindorff A."/>
            <person name="Ohm R."/>
            <person name="Martin F."/>
            <person name="Silar P."/>
            <person name="Natvig D."/>
            <person name="Lalanne C."/>
            <person name="Gautier V."/>
            <person name="Ament-Velasquez S.L."/>
            <person name="Kruys A."/>
            <person name="Hutchinson M.I."/>
            <person name="Powell A.J."/>
            <person name="Barry K."/>
            <person name="Miller A.N."/>
            <person name="Grigoriev I.V."/>
            <person name="Debuchy R."/>
            <person name="Gladieux P."/>
            <person name="Thoren M.H."/>
            <person name="Johannesson H."/>
        </authorList>
    </citation>
    <scope>NUCLEOTIDE SEQUENCE</scope>
    <source>
        <strain evidence="2">8032-3</strain>
    </source>
</reference>
<feature type="region of interest" description="Disordered" evidence="1">
    <location>
        <begin position="76"/>
        <end position="205"/>
    </location>
</feature>
<evidence type="ECO:0000256" key="1">
    <source>
        <dbReference type="SAM" id="MobiDB-lite"/>
    </source>
</evidence>
<sequence>MPPKKPTTPNDTTATTSSGGGGPGLNGKTVTESELKFVNAVLSNFIAKPDVDWAAVAAALALKDVKCTKERWRQIKNKFGWKEENNNNNDDGGGTGGVVGSSPSPAKVTKRTPKRTPRGRKVVTPVVGGASKAGGAAKEGGAGLEKEGDADAGAEVGVGLVGESPTPRQRKKLPNHRPRKEIIKPEPEDTDEEIGHQDKGDAGVV</sequence>
<keyword evidence="3" id="KW-1185">Reference proteome</keyword>
<evidence type="ECO:0000313" key="3">
    <source>
        <dbReference type="Proteomes" id="UP001244011"/>
    </source>
</evidence>
<accession>A0AAJ0C987</accession>
<name>A0AAJ0C987_9PEZI</name>
<feature type="compositionally biased region" description="Low complexity" evidence="1">
    <location>
        <begin position="126"/>
        <end position="136"/>
    </location>
</feature>
<feature type="compositionally biased region" description="Basic and acidic residues" evidence="1">
    <location>
        <begin position="180"/>
        <end position="205"/>
    </location>
</feature>
<dbReference type="Proteomes" id="UP001244011">
    <property type="component" value="Unassembled WGS sequence"/>
</dbReference>
<feature type="compositionally biased region" description="Basic residues" evidence="1">
    <location>
        <begin position="168"/>
        <end position="179"/>
    </location>
</feature>
<dbReference type="EMBL" id="MU838997">
    <property type="protein sequence ID" value="KAK1772505.1"/>
    <property type="molecule type" value="Genomic_DNA"/>
</dbReference>
<feature type="compositionally biased region" description="Basic residues" evidence="1">
    <location>
        <begin position="108"/>
        <end position="121"/>
    </location>
</feature>